<evidence type="ECO:0000313" key="1">
    <source>
        <dbReference type="EMBL" id="MCG4748191.1"/>
    </source>
</evidence>
<protein>
    <submittedName>
        <fullName evidence="1">Cytidylate kinase-like family protein</fullName>
    </submittedName>
</protein>
<dbReference type="EMBL" id="JAAITT010000088">
    <property type="protein sequence ID" value="NSJ52633.1"/>
    <property type="molecule type" value="Genomic_DNA"/>
</dbReference>
<reference evidence="2" key="2">
    <citation type="submission" date="2020-02" db="EMBL/GenBank/DDBJ databases">
        <authorList>
            <person name="Littmann E."/>
            <person name="Sorbara M."/>
        </authorList>
    </citation>
    <scope>NUCLEOTIDE SEQUENCE</scope>
    <source>
        <strain evidence="2">MSK.1.17</strain>
    </source>
</reference>
<dbReference type="Pfam" id="PF13189">
    <property type="entry name" value="Cytidylate_kin2"/>
    <property type="match status" value="1"/>
</dbReference>
<dbReference type="Proteomes" id="UP001299608">
    <property type="component" value="Unassembled WGS sequence"/>
</dbReference>
<dbReference type="RefSeq" id="WP_117558981.1">
    <property type="nucleotide sequence ID" value="NZ_CAXTHN010000015.1"/>
</dbReference>
<evidence type="ECO:0000313" key="2">
    <source>
        <dbReference type="EMBL" id="NSJ52633.1"/>
    </source>
</evidence>
<accession>A0AAW5BVP8</accession>
<proteinExistence type="predicted"/>
<dbReference type="Proteomes" id="UP000669239">
    <property type="component" value="Unassembled WGS sequence"/>
</dbReference>
<keyword evidence="1" id="KW-0418">Kinase</keyword>
<reference evidence="1" key="3">
    <citation type="submission" date="2022-01" db="EMBL/GenBank/DDBJ databases">
        <title>Collection of gut derived symbiotic bacterial strains cultured from healthy donors.</title>
        <authorList>
            <person name="Lin H."/>
            <person name="Kohout C."/>
            <person name="Waligurski E."/>
            <person name="Pamer E.G."/>
        </authorList>
    </citation>
    <scope>NUCLEOTIDE SEQUENCE</scope>
    <source>
        <strain evidence="1">DFI.6.55</strain>
    </source>
</reference>
<name>A0AAW5BVP8_9FIRM</name>
<evidence type="ECO:0000313" key="4">
    <source>
        <dbReference type="Proteomes" id="UP001299608"/>
    </source>
</evidence>
<comment type="caution">
    <text evidence="1">The sequence shown here is derived from an EMBL/GenBank/DDBJ whole genome shotgun (WGS) entry which is preliminary data.</text>
</comment>
<dbReference type="InterPro" id="IPR027417">
    <property type="entry name" value="P-loop_NTPase"/>
</dbReference>
<dbReference type="Gene3D" id="3.40.50.300">
    <property type="entry name" value="P-loop containing nucleotide triphosphate hydrolases"/>
    <property type="match status" value="1"/>
</dbReference>
<sequence length="194" mass="21735">MDRAITISRQYGSGGRELGEKLAKKLGIPFYDKELIAMIAKEGNIEPSILEANDEVEPDLDNYSTRLIEPEYQIAMTQRIYAVQETVIKSLAEKGACVIVGRCADAILPDAVNIFVFADMESRIKRIMSLNPGLSRDEAVNSIEIVDRRRKAYHEYYSPIEWGKMDAYDICVNSGLIGVDGCLDAALAYIRHVR</sequence>
<dbReference type="GO" id="GO:0016301">
    <property type="term" value="F:kinase activity"/>
    <property type="evidence" value="ECO:0007669"/>
    <property type="project" value="UniProtKB-KW"/>
</dbReference>
<evidence type="ECO:0000313" key="3">
    <source>
        <dbReference type="Proteomes" id="UP000669239"/>
    </source>
</evidence>
<dbReference type="AlphaFoldDB" id="A0AAW5BVP8"/>
<dbReference type="EMBL" id="JAKNGE010000034">
    <property type="protein sequence ID" value="MCG4748191.1"/>
    <property type="molecule type" value="Genomic_DNA"/>
</dbReference>
<dbReference type="SUPFAM" id="SSF52540">
    <property type="entry name" value="P-loop containing nucleoside triphosphate hydrolases"/>
    <property type="match status" value="1"/>
</dbReference>
<keyword evidence="3" id="KW-1185">Reference proteome</keyword>
<organism evidence="1 4">
    <name type="scientific">Enterocloster aldenensis</name>
    <dbReference type="NCBI Taxonomy" id="358742"/>
    <lineage>
        <taxon>Bacteria</taxon>
        <taxon>Bacillati</taxon>
        <taxon>Bacillota</taxon>
        <taxon>Clostridia</taxon>
        <taxon>Lachnospirales</taxon>
        <taxon>Lachnospiraceae</taxon>
        <taxon>Enterocloster</taxon>
    </lineage>
</organism>
<gene>
    <name evidence="2" type="ORF">G5B36_28760</name>
    <name evidence="1" type="ORF">L0N08_22480</name>
</gene>
<reference evidence="2 3" key="1">
    <citation type="journal article" date="2020" name="Cell Host Microbe">
        <title>Functional and Genomic Variation between Human-Derived Isolates of Lachnospiraceae Reveals Inter- and Intra-Species Diversity.</title>
        <authorList>
            <person name="Sorbara M.T."/>
            <person name="Littmann E.R."/>
            <person name="Fontana E."/>
            <person name="Moody T.U."/>
            <person name="Kohout C.E."/>
            <person name="Gjonbalaj M."/>
            <person name="Eaton V."/>
            <person name="Seok R."/>
            <person name="Leiner I.M."/>
            <person name="Pamer E.G."/>
        </authorList>
    </citation>
    <scope>NUCLEOTIDE SEQUENCE [LARGE SCALE GENOMIC DNA]</scope>
    <source>
        <strain evidence="2 3">MSK.1.17</strain>
    </source>
</reference>
<keyword evidence="1" id="KW-0808">Transferase</keyword>